<comment type="caution">
    <text evidence="2">The sequence shown here is derived from an EMBL/GenBank/DDBJ whole genome shotgun (WGS) entry which is preliminary data.</text>
</comment>
<keyword evidence="1" id="KW-0732">Signal</keyword>
<evidence type="ECO:0000313" key="3">
    <source>
        <dbReference type="Proteomes" id="UP001352852"/>
    </source>
</evidence>
<keyword evidence="3" id="KW-1185">Reference proteome</keyword>
<feature type="signal peptide" evidence="1">
    <location>
        <begin position="1"/>
        <end position="17"/>
    </location>
</feature>
<accession>A0ABU7DFV0</accession>
<feature type="chain" id="PRO_5047416782" description="Secreted protein" evidence="1">
    <location>
        <begin position="18"/>
        <end position="69"/>
    </location>
</feature>
<reference evidence="2 3" key="1">
    <citation type="submission" date="2021-06" db="EMBL/GenBank/DDBJ databases">
        <authorList>
            <person name="Palmer J.M."/>
        </authorList>
    </citation>
    <scope>NUCLEOTIDE SEQUENCE [LARGE SCALE GENOMIC DNA]</scope>
    <source>
        <strain evidence="2 3">CL_MEX2019</strain>
        <tissue evidence="2">Muscle</tissue>
    </source>
</reference>
<evidence type="ECO:0000256" key="1">
    <source>
        <dbReference type="SAM" id="SignalP"/>
    </source>
</evidence>
<dbReference type="Proteomes" id="UP001352852">
    <property type="component" value="Unassembled WGS sequence"/>
</dbReference>
<protein>
    <recommendedName>
        <fullName evidence="4">Secreted protein</fullName>
    </recommendedName>
</protein>
<proteinExistence type="predicted"/>
<organism evidence="2 3">
    <name type="scientific">Characodon lateralis</name>
    <dbReference type="NCBI Taxonomy" id="208331"/>
    <lineage>
        <taxon>Eukaryota</taxon>
        <taxon>Metazoa</taxon>
        <taxon>Chordata</taxon>
        <taxon>Craniata</taxon>
        <taxon>Vertebrata</taxon>
        <taxon>Euteleostomi</taxon>
        <taxon>Actinopterygii</taxon>
        <taxon>Neopterygii</taxon>
        <taxon>Teleostei</taxon>
        <taxon>Neoteleostei</taxon>
        <taxon>Acanthomorphata</taxon>
        <taxon>Ovalentaria</taxon>
        <taxon>Atherinomorphae</taxon>
        <taxon>Cyprinodontiformes</taxon>
        <taxon>Goodeidae</taxon>
        <taxon>Characodon</taxon>
    </lineage>
</organism>
<evidence type="ECO:0008006" key="4">
    <source>
        <dbReference type="Google" id="ProtNLM"/>
    </source>
</evidence>
<sequence>MIVWWILFGFRFQGASWQLPVFLHLLNQARETIWITPLRKPRPESLYPWRPDYTCVLAILPFTFQSRFL</sequence>
<dbReference type="EMBL" id="JAHUTJ010024661">
    <property type="protein sequence ID" value="MED6272940.1"/>
    <property type="molecule type" value="Genomic_DNA"/>
</dbReference>
<name>A0ABU7DFV0_9TELE</name>
<evidence type="ECO:0000313" key="2">
    <source>
        <dbReference type="EMBL" id="MED6272940.1"/>
    </source>
</evidence>
<gene>
    <name evidence="2" type="ORF">CHARACLAT_001802</name>
</gene>